<dbReference type="RefSeq" id="WP_140668888.1">
    <property type="nucleotide sequence ID" value="NZ_RCZE01000009.1"/>
</dbReference>
<proteinExistence type="predicted"/>
<evidence type="ECO:0000313" key="1">
    <source>
        <dbReference type="EMBL" id="TPG75655.1"/>
    </source>
</evidence>
<sequence length="258" mass="28211">MITTLLNDALSPDELITTLKTLNTSADIHNLVSLLHNQSDQLHDTSKGAAIMKSTNTHTGTLTLYCNKNGNISLKVPDRASPSPLLYTVPGKSVLFAINDQSFPVQLFGVEASHLIIGQQVIVDANNPLFIDGTKVLFDSNPTGDGHVAFIGSINLPDRSADIGVFDRATRCKVAWFPHDDSAARYLVSLELLEAAQDPGAVKVAEELIYHYHPAVAWKAFQVIQQTNPQTALNFVPLLRNLQNSRLNYLLDQQSEVA</sequence>
<organism evidence="1 2">
    <name type="scientific">Pseudomonas arsenicoxydans</name>
    <dbReference type="NCBI Taxonomy" id="702115"/>
    <lineage>
        <taxon>Bacteria</taxon>
        <taxon>Pseudomonadati</taxon>
        <taxon>Pseudomonadota</taxon>
        <taxon>Gammaproteobacteria</taxon>
        <taxon>Pseudomonadales</taxon>
        <taxon>Pseudomonadaceae</taxon>
        <taxon>Pseudomonas</taxon>
    </lineage>
</organism>
<name>A0A502HPD4_9PSED</name>
<dbReference type="EMBL" id="RCZE01000009">
    <property type="protein sequence ID" value="TPG75655.1"/>
    <property type="molecule type" value="Genomic_DNA"/>
</dbReference>
<accession>A0A502HPD4</accession>
<evidence type="ECO:0000313" key="2">
    <source>
        <dbReference type="Proteomes" id="UP000317933"/>
    </source>
</evidence>
<gene>
    <name evidence="1" type="ORF">EAH78_19030</name>
</gene>
<comment type="caution">
    <text evidence="1">The sequence shown here is derived from an EMBL/GenBank/DDBJ whole genome shotgun (WGS) entry which is preliminary data.</text>
</comment>
<dbReference type="Proteomes" id="UP000317933">
    <property type="component" value="Unassembled WGS sequence"/>
</dbReference>
<reference evidence="1 2" key="1">
    <citation type="journal article" date="2019" name="Environ. Microbiol.">
        <title>Species interactions and distinct microbial communities in high Arctic permafrost affected cryosols are associated with the CH4 and CO2 gas fluxes.</title>
        <authorList>
            <person name="Altshuler I."/>
            <person name="Hamel J."/>
            <person name="Turney S."/>
            <person name="Magnuson E."/>
            <person name="Levesque R."/>
            <person name="Greer C."/>
            <person name="Whyte L.G."/>
        </authorList>
    </citation>
    <scope>NUCLEOTIDE SEQUENCE [LARGE SCALE GENOMIC DNA]</scope>
    <source>
        <strain evidence="1 2">E3</strain>
    </source>
</reference>
<dbReference type="AlphaFoldDB" id="A0A502HPD4"/>
<protein>
    <submittedName>
        <fullName evidence="1">Uncharacterized protein</fullName>
    </submittedName>
</protein>